<feature type="transmembrane region" description="Helical" evidence="1">
    <location>
        <begin position="6"/>
        <end position="23"/>
    </location>
</feature>
<reference evidence="2" key="1">
    <citation type="submission" date="2019-08" db="EMBL/GenBank/DDBJ databases">
        <authorList>
            <person name="Kucharzyk K."/>
            <person name="Murdoch R.W."/>
            <person name="Higgins S."/>
            <person name="Loffler F."/>
        </authorList>
    </citation>
    <scope>NUCLEOTIDE SEQUENCE</scope>
</reference>
<keyword evidence="1" id="KW-0472">Membrane</keyword>
<dbReference type="AlphaFoldDB" id="A0A644X0S4"/>
<protein>
    <submittedName>
        <fullName evidence="2">Uncharacterized protein</fullName>
    </submittedName>
</protein>
<accession>A0A644X0S4</accession>
<sequence>MDIISIALSAFAILLTIIMYFKHDKRLKKQEEKLNAYQLKKIDNEESENKKALIKGNIIKGNKGSRVLKVFNSGKAVAHNIRVEYLGDMESIFPRDDHFPYELLNPQDSSEIFLLLAEGASKLHIKFIWDDDFKKDNEFVQILTL</sequence>
<evidence type="ECO:0000256" key="1">
    <source>
        <dbReference type="SAM" id="Phobius"/>
    </source>
</evidence>
<keyword evidence="1" id="KW-1133">Transmembrane helix</keyword>
<comment type="caution">
    <text evidence="2">The sequence shown here is derived from an EMBL/GenBank/DDBJ whole genome shotgun (WGS) entry which is preliminary data.</text>
</comment>
<keyword evidence="1" id="KW-0812">Transmembrane</keyword>
<proteinExistence type="predicted"/>
<organism evidence="2">
    <name type="scientific">bioreactor metagenome</name>
    <dbReference type="NCBI Taxonomy" id="1076179"/>
    <lineage>
        <taxon>unclassified sequences</taxon>
        <taxon>metagenomes</taxon>
        <taxon>ecological metagenomes</taxon>
    </lineage>
</organism>
<name>A0A644X0S4_9ZZZZ</name>
<evidence type="ECO:0000313" key="2">
    <source>
        <dbReference type="EMBL" id="MPM09679.1"/>
    </source>
</evidence>
<dbReference type="EMBL" id="VSSQ01001598">
    <property type="protein sequence ID" value="MPM09679.1"/>
    <property type="molecule type" value="Genomic_DNA"/>
</dbReference>
<gene>
    <name evidence="2" type="ORF">SDC9_56001</name>
</gene>